<dbReference type="Gene3D" id="1.10.390.10">
    <property type="entry name" value="Neutral Protease Domain 2"/>
    <property type="match status" value="1"/>
</dbReference>
<dbReference type="CDD" id="cd09603">
    <property type="entry name" value="M1_APN_like"/>
    <property type="match status" value="1"/>
</dbReference>
<dbReference type="Pfam" id="PF17900">
    <property type="entry name" value="Peptidase_M1_N"/>
    <property type="match status" value="1"/>
</dbReference>
<feature type="domain" description="Aminopeptidase N-like N-terminal" evidence="15">
    <location>
        <begin position="55"/>
        <end position="226"/>
    </location>
</feature>
<dbReference type="InterPro" id="IPR001930">
    <property type="entry name" value="Peptidase_M1"/>
</dbReference>
<keyword evidence="8" id="KW-0378">Hydrolase</keyword>
<organism evidence="16 17">
    <name type="scientific">Halosaccharopolyspora lacisalsi</name>
    <dbReference type="NCBI Taxonomy" id="1000566"/>
    <lineage>
        <taxon>Bacteria</taxon>
        <taxon>Bacillati</taxon>
        <taxon>Actinomycetota</taxon>
        <taxon>Actinomycetes</taxon>
        <taxon>Pseudonocardiales</taxon>
        <taxon>Pseudonocardiaceae</taxon>
        <taxon>Halosaccharopolyspora</taxon>
    </lineage>
</organism>
<evidence type="ECO:0000259" key="14">
    <source>
        <dbReference type="Pfam" id="PF01433"/>
    </source>
</evidence>
<proteinExistence type="inferred from homology"/>
<evidence type="ECO:0000313" key="17">
    <source>
        <dbReference type="Proteomes" id="UP000569329"/>
    </source>
</evidence>
<dbReference type="PRINTS" id="PR00756">
    <property type="entry name" value="ALADIPTASE"/>
</dbReference>
<evidence type="ECO:0000256" key="8">
    <source>
        <dbReference type="ARBA" id="ARBA00022801"/>
    </source>
</evidence>
<feature type="chain" id="PRO_5032415211" description="Aminopeptidase N" evidence="13">
    <location>
        <begin position="31"/>
        <end position="469"/>
    </location>
</feature>
<evidence type="ECO:0000256" key="7">
    <source>
        <dbReference type="ARBA" id="ARBA00022723"/>
    </source>
</evidence>
<evidence type="ECO:0000256" key="1">
    <source>
        <dbReference type="ARBA" id="ARBA00000098"/>
    </source>
</evidence>
<evidence type="ECO:0000256" key="12">
    <source>
        <dbReference type="ARBA" id="ARBA00031533"/>
    </source>
</evidence>
<keyword evidence="9" id="KW-0862">Zinc</keyword>
<dbReference type="InterPro" id="IPR027268">
    <property type="entry name" value="Peptidase_M4/M1_CTD_sf"/>
</dbReference>
<gene>
    <name evidence="16" type="ORF">FHX42_004496</name>
</gene>
<dbReference type="PANTHER" id="PTHR11533">
    <property type="entry name" value="PROTEASE M1 ZINC METALLOPROTEASE"/>
    <property type="match status" value="1"/>
</dbReference>
<evidence type="ECO:0000256" key="3">
    <source>
        <dbReference type="ARBA" id="ARBA00010136"/>
    </source>
</evidence>
<evidence type="ECO:0000259" key="15">
    <source>
        <dbReference type="Pfam" id="PF17900"/>
    </source>
</evidence>
<reference evidence="16 17" key="1">
    <citation type="submission" date="2020-07" db="EMBL/GenBank/DDBJ databases">
        <title>Sequencing the genomes of 1000 actinobacteria strains.</title>
        <authorList>
            <person name="Klenk H.-P."/>
        </authorList>
    </citation>
    <scope>NUCLEOTIDE SEQUENCE [LARGE SCALE GENOMIC DNA]</scope>
    <source>
        <strain evidence="16 17">DSM 45975</strain>
    </source>
</reference>
<dbReference type="SUPFAM" id="SSF63737">
    <property type="entry name" value="Leukotriene A4 hydrolase N-terminal domain"/>
    <property type="match status" value="1"/>
</dbReference>
<dbReference type="RefSeq" id="WP_182546302.1">
    <property type="nucleotide sequence ID" value="NZ_JACGWZ010000007.1"/>
</dbReference>
<comment type="catalytic activity">
    <reaction evidence="1">
        <text>Release of an N-terminal amino acid, Xaa-|-Yaa- from a peptide, amide or arylamide. Xaa is preferably Ala, but may be most amino acids including Pro (slow action). When a terminal hydrophobic residue is followed by a prolyl residue, the two may be released as an intact Xaa-Pro dipeptide.</text>
        <dbReference type="EC" id="3.4.11.2"/>
    </reaction>
</comment>
<dbReference type="InterPro" id="IPR042097">
    <property type="entry name" value="Aminopeptidase_N-like_N_sf"/>
</dbReference>
<dbReference type="GO" id="GO:0008237">
    <property type="term" value="F:metallopeptidase activity"/>
    <property type="evidence" value="ECO:0007669"/>
    <property type="project" value="UniProtKB-KW"/>
</dbReference>
<comment type="caution">
    <text evidence="16">The sequence shown here is derived from an EMBL/GenBank/DDBJ whole genome shotgun (WGS) entry which is preliminary data.</text>
</comment>
<dbReference type="InterPro" id="IPR014782">
    <property type="entry name" value="Peptidase_M1_dom"/>
</dbReference>
<evidence type="ECO:0000256" key="9">
    <source>
        <dbReference type="ARBA" id="ARBA00022833"/>
    </source>
</evidence>
<evidence type="ECO:0000256" key="4">
    <source>
        <dbReference type="ARBA" id="ARBA00012564"/>
    </source>
</evidence>
<keyword evidence="7" id="KW-0479">Metal-binding</keyword>
<dbReference type="EMBL" id="JACGWZ010000007">
    <property type="protein sequence ID" value="MBA8827112.1"/>
    <property type="molecule type" value="Genomic_DNA"/>
</dbReference>
<dbReference type="GO" id="GO:0016285">
    <property type="term" value="F:alanyl aminopeptidase activity"/>
    <property type="evidence" value="ECO:0007669"/>
    <property type="project" value="UniProtKB-EC"/>
</dbReference>
<keyword evidence="10" id="KW-0482">Metalloprotease</keyword>
<dbReference type="PANTHER" id="PTHR11533:SF297">
    <property type="entry name" value="AMINOPEPTIDASE N"/>
    <property type="match status" value="1"/>
</dbReference>
<dbReference type="InterPro" id="IPR050344">
    <property type="entry name" value="Peptidase_M1_aminopeptidases"/>
</dbReference>
<evidence type="ECO:0000256" key="5">
    <source>
        <dbReference type="ARBA" id="ARBA00015611"/>
    </source>
</evidence>
<dbReference type="AlphaFoldDB" id="A0A839DYR9"/>
<evidence type="ECO:0000256" key="6">
    <source>
        <dbReference type="ARBA" id="ARBA00022670"/>
    </source>
</evidence>
<feature type="signal peptide" evidence="13">
    <location>
        <begin position="1"/>
        <end position="30"/>
    </location>
</feature>
<feature type="domain" description="Peptidase M1 membrane alanine aminopeptidase" evidence="14">
    <location>
        <begin position="300"/>
        <end position="450"/>
    </location>
</feature>
<comment type="cofactor">
    <cofactor evidence="2">
        <name>Zn(2+)</name>
        <dbReference type="ChEBI" id="CHEBI:29105"/>
    </cofactor>
</comment>
<dbReference type="SUPFAM" id="SSF55486">
    <property type="entry name" value="Metalloproteases ('zincins'), catalytic domain"/>
    <property type="match status" value="1"/>
</dbReference>
<dbReference type="GO" id="GO:0008270">
    <property type="term" value="F:zinc ion binding"/>
    <property type="evidence" value="ECO:0007669"/>
    <property type="project" value="InterPro"/>
</dbReference>
<dbReference type="EC" id="3.4.11.2" evidence="4"/>
<evidence type="ECO:0000313" key="16">
    <source>
        <dbReference type="EMBL" id="MBA8827112.1"/>
    </source>
</evidence>
<evidence type="ECO:0000256" key="11">
    <source>
        <dbReference type="ARBA" id="ARBA00029811"/>
    </source>
</evidence>
<dbReference type="Proteomes" id="UP000569329">
    <property type="component" value="Unassembled WGS sequence"/>
</dbReference>
<sequence length="469" mass="51783">MTRRNGRRRAAVVTGSVLSSIALTAGTALAAGAGAPGAGDPYYPTDGNGGYDVADYNVDITYDPASKHLDGTTTVTATSLKNLGRFNLDLHKLHVDRVTVNGTKAEFDRAREHELVITPNKPLPPDKKFTVTVRYSGTPGPIVDPVGKGGWQTTQSGGAFTAGEPHSATTWFPANDHPSDKATFHLTATVPQGWKVVSNGTRREVGTRDGWTTARWAAEKPMATYLTTIGIDEWTIERSKLADGTPVVNAYAPGAEGAREKERRLPEILNFLESKFGEYPFASAGGIFLAKPISFSLETQTRPIYTKGVPLSTIVHEQAHQWYGDSVSVREWRDICLNECFASYATWMWSEAKEGQNLDQRYREAVHSVDQEFWNRKLVDMGAGNEFTAVYDKGQLALHALRNRIGDRAFDEILKTWPARHRDGNASWEEFESLTEKISGQHLDGFFRAWFHGDTKPAGKYLWPGGLHP</sequence>
<dbReference type="Gene3D" id="2.60.40.1730">
    <property type="entry name" value="tricorn interacting facor f3 domain"/>
    <property type="match status" value="1"/>
</dbReference>
<dbReference type="GO" id="GO:0006508">
    <property type="term" value="P:proteolysis"/>
    <property type="evidence" value="ECO:0007669"/>
    <property type="project" value="UniProtKB-KW"/>
</dbReference>
<comment type="similarity">
    <text evidence="3">Belongs to the peptidase M1 family.</text>
</comment>
<keyword evidence="16" id="KW-0031">Aminopeptidase</keyword>
<keyword evidence="13" id="KW-0732">Signal</keyword>
<evidence type="ECO:0000256" key="2">
    <source>
        <dbReference type="ARBA" id="ARBA00001947"/>
    </source>
</evidence>
<keyword evidence="17" id="KW-1185">Reference proteome</keyword>
<name>A0A839DYR9_9PSEU</name>
<protein>
    <recommendedName>
        <fullName evidence="5">Aminopeptidase N</fullName>
        <ecNumber evidence="4">3.4.11.2</ecNumber>
    </recommendedName>
    <alternativeName>
        <fullName evidence="11">Alanine aminopeptidase</fullName>
    </alternativeName>
    <alternativeName>
        <fullName evidence="12">Lysyl aminopeptidase</fullName>
    </alternativeName>
</protein>
<dbReference type="InterPro" id="IPR045357">
    <property type="entry name" value="Aminopeptidase_N-like_N"/>
</dbReference>
<accession>A0A839DYR9</accession>
<evidence type="ECO:0000256" key="10">
    <source>
        <dbReference type="ARBA" id="ARBA00023049"/>
    </source>
</evidence>
<evidence type="ECO:0000256" key="13">
    <source>
        <dbReference type="SAM" id="SignalP"/>
    </source>
</evidence>
<keyword evidence="6" id="KW-0645">Protease</keyword>
<dbReference type="Pfam" id="PF01433">
    <property type="entry name" value="Peptidase_M1"/>
    <property type="match status" value="1"/>
</dbReference>